<name>A0ABN9Y4S7_9DINO</name>
<dbReference type="Pfam" id="PF07690">
    <property type="entry name" value="MFS_1"/>
    <property type="match status" value="1"/>
</dbReference>
<dbReference type="Gene3D" id="1.20.1250.20">
    <property type="entry name" value="MFS general substrate transporter like domains"/>
    <property type="match status" value="1"/>
</dbReference>
<evidence type="ECO:0000313" key="10">
    <source>
        <dbReference type="Proteomes" id="UP001189429"/>
    </source>
</evidence>
<evidence type="ECO:0000256" key="4">
    <source>
        <dbReference type="ARBA" id="ARBA00022989"/>
    </source>
</evidence>
<feature type="transmembrane region" description="Helical" evidence="7">
    <location>
        <begin position="83"/>
        <end position="102"/>
    </location>
</feature>
<evidence type="ECO:0000259" key="8">
    <source>
        <dbReference type="PROSITE" id="PS50850"/>
    </source>
</evidence>
<sequence length="480" mass="50729">MYTRRSMELPCAWPALVVVLVVCAIDGADLAMLGAAFKIFEEELGMSPSTLGKVAMVQSLAMSATMPIWGWMCDTGFASRRALWTAGILGWALAMAALATASSLRTILLVRMANGVFLGSLMPLTQSWVAETVPPAASGRAFGLLGAAGTVGGIATTMFITSAGGSTVALAGGAISGWRLICFAISALSLCCAAAVWLVMPGGDAGGQRAGEKPSPYHAYREIAFNLRRHWKSFNFRIIMYQGVTGGIPWSALAFKIMFLRYVGFSSGEINVFTAAVVAPKVLGGMVGGFLGDYASQASPRHGRAIVGQFAVGCGIPLMLAQIVIFPKLIGAVLWPYVLCDFLFFLVATWTPAGVIRPLFMEAVDPKARASIVAWKEALEILFANLLGAPFVGFLAEHCFQYQPTALSVEAMPPELRRHNFAALQWSLAVMTTVPWILCFAAISGLHWSHLHDGAGAAAGQAALREKRPGAPGGYGSAAA</sequence>
<keyword evidence="10" id="KW-1185">Reference proteome</keyword>
<feature type="transmembrane region" description="Helical" evidence="7">
    <location>
        <begin position="306"/>
        <end position="330"/>
    </location>
</feature>
<keyword evidence="3 7" id="KW-0812">Transmembrane</keyword>
<comment type="similarity">
    <text evidence="6">Belongs to the major facilitator superfamily. Spinster (TC 2.A.1.49) family.</text>
</comment>
<feature type="transmembrane region" description="Helical" evidence="7">
    <location>
        <begin position="51"/>
        <end position="71"/>
    </location>
</feature>
<feature type="transmembrane region" description="Helical" evidence="7">
    <location>
        <begin position="177"/>
        <end position="199"/>
    </location>
</feature>
<feature type="domain" description="Major facilitator superfamily (MFS) profile" evidence="8">
    <location>
        <begin position="15"/>
        <end position="447"/>
    </location>
</feature>
<dbReference type="SUPFAM" id="SSF103473">
    <property type="entry name" value="MFS general substrate transporter"/>
    <property type="match status" value="1"/>
</dbReference>
<dbReference type="InterPro" id="IPR020846">
    <property type="entry name" value="MFS_dom"/>
</dbReference>
<dbReference type="Proteomes" id="UP001189429">
    <property type="component" value="Unassembled WGS sequence"/>
</dbReference>
<evidence type="ECO:0000256" key="7">
    <source>
        <dbReference type="SAM" id="Phobius"/>
    </source>
</evidence>
<dbReference type="PANTHER" id="PTHR23505">
    <property type="entry name" value="SPINSTER"/>
    <property type="match status" value="1"/>
</dbReference>
<dbReference type="InterPro" id="IPR044770">
    <property type="entry name" value="MFS_spinster-like"/>
</dbReference>
<gene>
    <name evidence="9" type="ORF">PCOR1329_LOCUS82083</name>
</gene>
<feature type="transmembrane region" description="Helical" evidence="7">
    <location>
        <begin position="342"/>
        <end position="360"/>
    </location>
</feature>
<evidence type="ECO:0000256" key="2">
    <source>
        <dbReference type="ARBA" id="ARBA00022448"/>
    </source>
</evidence>
<evidence type="ECO:0000256" key="1">
    <source>
        <dbReference type="ARBA" id="ARBA00004141"/>
    </source>
</evidence>
<dbReference type="InterPro" id="IPR011701">
    <property type="entry name" value="MFS"/>
</dbReference>
<evidence type="ECO:0000256" key="3">
    <source>
        <dbReference type="ARBA" id="ARBA00022692"/>
    </source>
</evidence>
<proteinExistence type="inferred from homology"/>
<keyword evidence="2" id="KW-0813">Transport</keyword>
<feature type="transmembrane region" description="Helical" evidence="7">
    <location>
        <begin position="272"/>
        <end position="294"/>
    </location>
</feature>
<evidence type="ECO:0000256" key="6">
    <source>
        <dbReference type="ARBA" id="ARBA00024338"/>
    </source>
</evidence>
<protein>
    <recommendedName>
        <fullName evidence="8">Major facilitator superfamily (MFS) profile domain-containing protein</fullName>
    </recommendedName>
</protein>
<feature type="transmembrane region" description="Helical" evidence="7">
    <location>
        <begin position="141"/>
        <end position="165"/>
    </location>
</feature>
<dbReference type="PROSITE" id="PS50850">
    <property type="entry name" value="MFS"/>
    <property type="match status" value="1"/>
</dbReference>
<reference evidence="9" key="1">
    <citation type="submission" date="2023-10" db="EMBL/GenBank/DDBJ databases">
        <authorList>
            <person name="Chen Y."/>
            <person name="Shah S."/>
            <person name="Dougan E. K."/>
            <person name="Thang M."/>
            <person name="Chan C."/>
        </authorList>
    </citation>
    <scope>NUCLEOTIDE SEQUENCE [LARGE SCALE GENOMIC DNA]</scope>
</reference>
<dbReference type="InterPro" id="IPR036259">
    <property type="entry name" value="MFS_trans_sf"/>
</dbReference>
<accession>A0ABN9Y4S7</accession>
<keyword evidence="4 7" id="KW-1133">Transmembrane helix</keyword>
<feature type="transmembrane region" description="Helical" evidence="7">
    <location>
        <begin position="238"/>
        <end position="260"/>
    </location>
</feature>
<evidence type="ECO:0000313" key="9">
    <source>
        <dbReference type="EMBL" id="CAK0906908.1"/>
    </source>
</evidence>
<organism evidence="9 10">
    <name type="scientific">Prorocentrum cordatum</name>
    <dbReference type="NCBI Taxonomy" id="2364126"/>
    <lineage>
        <taxon>Eukaryota</taxon>
        <taxon>Sar</taxon>
        <taxon>Alveolata</taxon>
        <taxon>Dinophyceae</taxon>
        <taxon>Prorocentrales</taxon>
        <taxon>Prorocentraceae</taxon>
        <taxon>Prorocentrum</taxon>
    </lineage>
</organism>
<dbReference type="EMBL" id="CAUYUJ010021768">
    <property type="protein sequence ID" value="CAK0906908.1"/>
    <property type="molecule type" value="Genomic_DNA"/>
</dbReference>
<feature type="transmembrane region" description="Helical" evidence="7">
    <location>
        <begin position="423"/>
        <end position="443"/>
    </location>
</feature>
<dbReference type="PANTHER" id="PTHR23505:SF52">
    <property type="entry name" value="MAJOR FACILITATOR SUPERFAMILY PROTEIN"/>
    <property type="match status" value="1"/>
</dbReference>
<evidence type="ECO:0000256" key="5">
    <source>
        <dbReference type="ARBA" id="ARBA00023136"/>
    </source>
</evidence>
<comment type="subcellular location">
    <subcellularLocation>
        <location evidence="1">Membrane</location>
        <topology evidence="1">Multi-pass membrane protein</topology>
    </subcellularLocation>
</comment>
<comment type="caution">
    <text evidence="9">The sequence shown here is derived from an EMBL/GenBank/DDBJ whole genome shotgun (WGS) entry which is preliminary data.</text>
</comment>
<keyword evidence="5 7" id="KW-0472">Membrane</keyword>